<name>A0A0B7AF97_9EUPU</name>
<sequence>MYRSVSMRKNKSKVSKKDMPNCVDASVPHVVGDYEPRHNMFTFYVQTTEITKSGLLG</sequence>
<dbReference type="EMBL" id="HACG01031720">
    <property type="protein sequence ID" value="CEK78585.1"/>
    <property type="molecule type" value="Transcribed_RNA"/>
</dbReference>
<feature type="non-terminal residue" evidence="2">
    <location>
        <position position="57"/>
    </location>
</feature>
<feature type="compositionally biased region" description="Basic residues" evidence="1">
    <location>
        <begin position="1"/>
        <end position="14"/>
    </location>
</feature>
<proteinExistence type="predicted"/>
<dbReference type="AlphaFoldDB" id="A0A0B7AF97"/>
<accession>A0A0B7AF97</accession>
<reference evidence="2" key="1">
    <citation type="submission" date="2014-12" db="EMBL/GenBank/DDBJ databases">
        <title>Insight into the proteome of Arion vulgaris.</title>
        <authorList>
            <person name="Aradska J."/>
            <person name="Bulat T."/>
            <person name="Smidak R."/>
            <person name="Sarate P."/>
            <person name="Gangsoo J."/>
            <person name="Sialana F."/>
            <person name="Bilban M."/>
            <person name="Lubec G."/>
        </authorList>
    </citation>
    <scope>NUCLEOTIDE SEQUENCE</scope>
    <source>
        <tissue evidence="2">Skin</tissue>
    </source>
</reference>
<protein>
    <submittedName>
        <fullName evidence="2">Uncharacterized protein</fullName>
    </submittedName>
</protein>
<feature type="region of interest" description="Disordered" evidence="1">
    <location>
        <begin position="1"/>
        <end position="20"/>
    </location>
</feature>
<evidence type="ECO:0000313" key="2">
    <source>
        <dbReference type="EMBL" id="CEK78585.1"/>
    </source>
</evidence>
<gene>
    <name evidence="2" type="primary">ORF110904</name>
</gene>
<organism evidence="2">
    <name type="scientific">Arion vulgaris</name>
    <dbReference type="NCBI Taxonomy" id="1028688"/>
    <lineage>
        <taxon>Eukaryota</taxon>
        <taxon>Metazoa</taxon>
        <taxon>Spiralia</taxon>
        <taxon>Lophotrochozoa</taxon>
        <taxon>Mollusca</taxon>
        <taxon>Gastropoda</taxon>
        <taxon>Heterobranchia</taxon>
        <taxon>Euthyneura</taxon>
        <taxon>Panpulmonata</taxon>
        <taxon>Eupulmonata</taxon>
        <taxon>Stylommatophora</taxon>
        <taxon>Helicina</taxon>
        <taxon>Arionoidea</taxon>
        <taxon>Arionidae</taxon>
        <taxon>Arion</taxon>
    </lineage>
</organism>
<evidence type="ECO:0000256" key="1">
    <source>
        <dbReference type="SAM" id="MobiDB-lite"/>
    </source>
</evidence>